<reference evidence="4 5" key="1">
    <citation type="journal article" date="2021" name="Cell Host Microbe">
        <title>in vivo commensal control of Clostridioides difficile virulence.</title>
        <authorList>
            <person name="Girinathan B.P."/>
            <person name="Dibenedetto N."/>
            <person name="Worley J.N."/>
            <person name="Peltier J."/>
            <person name="Arrieta-Ortiz M.L."/>
            <person name="Rupa Christinal Immanuel S."/>
            <person name="Lavin R."/>
            <person name="Delaney M.L."/>
            <person name="Cummins C."/>
            <person name="Hoffmann M."/>
            <person name="Luo Y."/>
            <person name="Gonzalez-Escalona N."/>
            <person name="Allard M."/>
            <person name="Onderdonk A.B."/>
            <person name="Gerber G.K."/>
            <person name="Sonenshein A.L."/>
            <person name="Baliga N."/>
            <person name="Dupuy B."/>
            <person name="Bry L."/>
        </authorList>
    </citation>
    <scope>NUCLEOTIDE SEQUENCE [LARGE SCALE GENOMIC DNA]</scope>
    <source>
        <strain evidence="4 5">DSM 599</strain>
    </source>
</reference>
<keyword evidence="2 4" id="KW-0378">Hydrolase</keyword>
<dbReference type="Pfam" id="PF01270">
    <property type="entry name" value="Glyco_hydro_8"/>
    <property type="match status" value="1"/>
</dbReference>
<sequence>MPYVLPVDSGVTYSNNQVSEREGLLLNFIDSKLTNKEGGIKTNYKNIKSQGDITKGDAVLSESEGMMLLYYLERDDQESFNKTLKYIEDYMILPNHLVSWRVTGAEKTKTSATIDDLRIVKSLLLANERWGDFKYRKLAISISRAIKEDLLDQSLLSDFNDGYNKSDVTTLCYIDLPTMKYLSNIDYNWKKIYGSSLKLLDGGYISNEVPLYRKAYDRKTRKYDDENVDTLLSLICILNKAEVSQDVSTSVNWLTEKLKKDGAIYATYNPSTGKGTSDIQSTSIYSLLVRIASKTGNQNLYNIALKKLKEFQVMDKNSAIYGGYGDTKTLQVYSFDNLNALLAYRDIR</sequence>
<dbReference type="EMBL" id="JAIKTU010000011">
    <property type="protein sequence ID" value="MBY0756577.1"/>
    <property type="molecule type" value="Genomic_DNA"/>
</dbReference>
<keyword evidence="3" id="KW-0326">Glycosidase</keyword>
<gene>
    <name evidence="4" type="ORF">K5V21_14100</name>
</gene>
<comment type="caution">
    <text evidence="4">The sequence shown here is derived from an EMBL/GenBank/DDBJ whole genome shotgun (WGS) entry which is preliminary data.</text>
</comment>
<evidence type="ECO:0000256" key="1">
    <source>
        <dbReference type="ARBA" id="ARBA00009209"/>
    </source>
</evidence>
<dbReference type="InterPro" id="IPR008928">
    <property type="entry name" value="6-hairpin_glycosidase_sf"/>
</dbReference>
<evidence type="ECO:0000313" key="4">
    <source>
        <dbReference type="EMBL" id="MBY0756577.1"/>
    </source>
</evidence>
<dbReference type="GO" id="GO:0016787">
    <property type="term" value="F:hydrolase activity"/>
    <property type="evidence" value="ECO:0007669"/>
    <property type="project" value="UniProtKB-KW"/>
</dbReference>
<dbReference type="Gene3D" id="1.50.10.10">
    <property type="match status" value="1"/>
</dbReference>
<comment type="similarity">
    <text evidence="1">Belongs to the glycosyl hydrolase 8 (cellulase D) family.</text>
</comment>
<name>A0ABS7L155_CLOSR</name>
<dbReference type="InterPro" id="IPR002037">
    <property type="entry name" value="Glyco_hydro_8"/>
</dbReference>
<protein>
    <submittedName>
        <fullName evidence="4">Glycosyl hydrolase</fullName>
    </submittedName>
</protein>
<evidence type="ECO:0000256" key="2">
    <source>
        <dbReference type="ARBA" id="ARBA00022801"/>
    </source>
</evidence>
<organism evidence="4 5">
    <name type="scientific">Clostridium sardiniense</name>
    <name type="common">Clostridium absonum</name>
    <dbReference type="NCBI Taxonomy" id="29369"/>
    <lineage>
        <taxon>Bacteria</taxon>
        <taxon>Bacillati</taxon>
        <taxon>Bacillota</taxon>
        <taxon>Clostridia</taxon>
        <taxon>Eubacteriales</taxon>
        <taxon>Clostridiaceae</taxon>
        <taxon>Clostridium</taxon>
    </lineage>
</organism>
<accession>A0ABS7L155</accession>
<evidence type="ECO:0000313" key="5">
    <source>
        <dbReference type="Proteomes" id="UP001299068"/>
    </source>
</evidence>
<evidence type="ECO:0000256" key="3">
    <source>
        <dbReference type="ARBA" id="ARBA00023295"/>
    </source>
</evidence>
<dbReference type="Proteomes" id="UP001299068">
    <property type="component" value="Unassembled WGS sequence"/>
</dbReference>
<keyword evidence="5" id="KW-1185">Reference proteome</keyword>
<dbReference type="SUPFAM" id="SSF48208">
    <property type="entry name" value="Six-hairpin glycosidases"/>
    <property type="match status" value="1"/>
</dbReference>
<proteinExistence type="inferred from homology"/>
<dbReference type="InterPro" id="IPR012341">
    <property type="entry name" value="6hp_glycosidase-like_sf"/>
</dbReference>